<evidence type="ECO:0000256" key="2">
    <source>
        <dbReference type="ARBA" id="ARBA00004305"/>
    </source>
</evidence>
<evidence type="ECO:0000256" key="3">
    <source>
        <dbReference type="ARBA" id="ARBA00004496"/>
    </source>
</evidence>
<dbReference type="GO" id="GO:0005741">
    <property type="term" value="C:mitochondrial outer membrane"/>
    <property type="evidence" value="ECO:0007669"/>
    <property type="project" value="UniProtKB-SubCell"/>
</dbReference>
<dbReference type="PANTHER" id="PTHR21771:SF1">
    <property type="entry name" value="MITOCHONDRIA-EATING PROTEIN"/>
    <property type="match status" value="1"/>
</dbReference>
<evidence type="ECO:0000256" key="8">
    <source>
        <dbReference type="ARBA" id="ARBA00023054"/>
    </source>
</evidence>
<reference evidence="16" key="1">
    <citation type="submission" date="2025-08" db="UniProtKB">
        <authorList>
            <consortium name="RefSeq"/>
        </authorList>
    </citation>
    <scope>IDENTIFICATION</scope>
    <source>
        <tissue evidence="16">Tentacle</tissue>
    </source>
</reference>
<evidence type="ECO:0000259" key="14">
    <source>
        <dbReference type="Pfam" id="PF16026"/>
    </source>
</evidence>
<evidence type="ECO:0000256" key="4">
    <source>
        <dbReference type="ARBA" id="ARBA00008233"/>
    </source>
</evidence>
<keyword evidence="9" id="KW-0446">Lipid-binding</keyword>
<evidence type="ECO:0000256" key="12">
    <source>
        <dbReference type="ARBA" id="ARBA00032687"/>
    </source>
</evidence>
<evidence type="ECO:0000313" key="16">
    <source>
        <dbReference type="RefSeq" id="XP_031562270.1"/>
    </source>
</evidence>
<dbReference type="Proteomes" id="UP000515163">
    <property type="component" value="Unplaced"/>
</dbReference>
<dbReference type="GO" id="GO:0005759">
    <property type="term" value="C:mitochondrial matrix"/>
    <property type="evidence" value="ECO:0007669"/>
    <property type="project" value="UniProtKB-SubCell"/>
</dbReference>
<evidence type="ECO:0000256" key="7">
    <source>
        <dbReference type="ARBA" id="ARBA00022787"/>
    </source>
</evidence>
<dbReference type="GeneID" id="116298064"/>
<protein>
    <recommendedName>
        <fullName evidence="5">Mitochondria-eating protein</fullName>
    </recommendedName>
    <alternativeName>
        <fullName evidence="12">Spermatogenesis-associated protein 18</fullName>
    </alternativeName>
</protein>
<keyword evidence="7" id="KW-1000">Mitochondrion outer membrane</keyword>
<dbReference type="GO" id="GO:0035694">
    <property type="term" value="P:mitochondrial protein catabolic process"/>
    <property type="evidence" value="ECO:0007669"/>
    <property type="project" value="InterPro"/>
</dbReference>
<dbReference type="PANTHER" id="PTHR21771">
    <property type="entry name" value="MITOCHONDRIA-EATING PROTEIN-RELATED"/>
    <property type="match status" value="1"/>
</dbReference>
<keyword evidence="8" id="KW-0175">Coiled coil</keyword>
<feature type="compositionally biased region" description="Basic and acidic residues" evidence="13">
    <location>
        <begin position="496"/>
        <end position="507"/>
    </location>
</feature>
<dbReference type="Pfam" id="PF16026">
    <property type="entry name" value="MIEAP"/>
    <property type="match status" value="1"/>
</dbReference>
<dbReference type="OrthoDB" id="6047381at2759"/>
<keyword evidence="11" id="KW-0472">Membrane</keyword>
<keyword evidence="10" id="KW-0496">Mitochondrion</keyword>
<dbReference type="GO" id="GO:0035695">
    <property type="term" value="P:mitophagy by internal vacuole formation"/>
    <property type="evidence" value="ECO:0007669"/>
    <property type="project" value="TreeGrafter"/>
</dbReference>
<feature type="region of interest" description="Disordered" evidence="13">
    <location>
        <begin position="496"/>
        <end position="523"/>
    </location>
</feature>
<dbReference type="GO" id="GO:0008289">
    <property type="term" value="F:lipid binding"/>
    <property type="evidence" value="ECO:0007669"/>
    <property type="project" value="UniProtKB-KW"/>
</dbReference>
<proteinExistence type="inferred from homology"/>
<comment type="subcellular location">
    <subcellularLocation>
        <location evidence="3">Cytoplasm</location>
    </subcellularLocation>
    <subcellularLocation>
        <location evidence="2">Mitochondrion matrix</location>
    </subcellularLocation>
    <subcellularLocation>
        <location evidence="1">Mitochondrion outer membrane</location>
    </subcellularLocation>
</comment>
<accession>A0A6P8IBP7</accession>
<evidence type="ECO:0000313" key="15">
    <source>
        <dbReference type="Proteomes" id="UP000515163"/>
    </source>
</evidence>
<evidence type="ECO:0000256" key="9">
    <source>
        <dbReference type="ARBA" id="ARBA00023121"/>
    </source>
</evidence>
<feature type="region of interest" description="Disordered" evidence="13">
    <location>
        <begin position="433"/>
        <end position="466"/>
    </location>
</feature>
<evidence type="ECO:0000256" key="11">
    <source>
        <dbReference type="ARBA" id="ARBA00023136"/>
    </source>
</evidence>
<dbReference type="InterPro" id="IPR031981">
    <property type="entry name" value="MIEAP_C"/>
</dbReference>
<dbReference type="InterPro" id="IPR026169">
    <property type="entry name" value="MIEAP"/>
</dbReference>
<name>A0A6P8IBP7_ACTTE</name>
<dbReference type="KEGG" id="aten:116298064"/>
<dbReference type="RefSeq" id="XP_031562270.1">
    <property type="nucleotide sequence ID" value="XM_031706410.1"/>
</dbReference>
<evidence type="ECO:0000256" key="10">
    <source>
        <dbReference type="ARBA" id="ARBA00023128"/>
    </source>
</evidence>
<sequence length="730" mass="83574">MSDNQETSIGPADQKASLKKRSKRSLSIPALTTEVPALARGSRGSRHSIDSMASQSEGQRLADGRLLVLKVIGKINLRIERREYDDLTGIINQIPGDVLFLILNKLNIERLYQDIPSSLCVISAIFSKLHIDSKERFPKTVLRSQDVVHHLVRYFSELLKYNDHTFASARSRDCIRNILSICLKNENEFSEMFSQRIEQFSKALEGFSQHTLVEIVSRSSAKYCMKLHEALKIEMERATAHYKMALQKFNEVLQNVPHQNIDVTPGTAAGTSGTNMDDELEEKTAEHMRLLTQKLIEDRLYFNQSIMNAVDRGSKGQLSVAMLTNKLESRVKHDKEVLKLISQIKKEFRVSTSDEPIIPMLERFQRAYGLVYQMLQESVKGVSQDGENTFVPKQLRYSTISLKTDGSMDGLDEAAGSDTDMFETVTQLGDEIDFDEISSTLSSTDSDGDPSRDTNRNPRSRRVSRAVKDELLKIKKTLAEKENELQQAQERIKEMTEKEKEMRDRLADQAQRQLRKGGKFDDLSEADCRPSTLTDSYDNLYTQTRVEALDDLDNIESFDRLEDGNDIKAKLLFSVVVVSYRTVYRSLAERQHRIKRLLDIPDSSSNSSRHAQSIQEEISVYLRQSASHFNIKSIKREVSAQLWKTLYDFPELQKCKKLQDFIDECVSLAWRMSVQTPPMIIHYETTTLSENMHTRFYTSDKESTKIKYHVWPALIDSKTGHVFYRGVVVT</sequence>
<evidence type="ECO:0000256" key="1">
    <source>
        <dbReference type="ARBA" id="ARBA00004294"/>
    </source>
</evidence>
<organism evidence="15 16">
    <name type="scientific">Actinia tenebrosa</name>
    <name type="common">Australian red waratah sea anemone</name>
    <dbReference type="NCBI Taxonomy" id="6105"/>
    <lineage>
        <taxon>Eukaryota</taxon>
        <taxon>Metazoa</taxon>
        <taxon>Cnidaria</taxon>
        <taxon>Anthozoa</taxon>
        <taxon>Hexacorallia</taxon>
        <taxon>Actiniaria</taxon>
        <taxon>Actiniidae</taxon>
        <taxon>Actinia</taxon>
    </lineage>
</organism>
<evidence type="ECO:0000256" key="5">
    <source>
        <dbReference type="ARBA" id="ARBA00019863"/>
    </source>
</evidence>
<feature type="domain" description="Mitochondria-eating protein C-terminal" evidence="14">
    <location>
        <begin position="529"/>
        <end position="730"/>
    </location>
</feature>
<evidence type="ECO:0000256" key="13">
    <source>
        <dbReference type="SAM" id="MobiDB-lite"/>
    </source>
</evidence>
<keyword evidence="6" id="KW-0963">Cytoplasm</keyword>
<evidence type="ECO:0000256" key="6">
    <source>
        <dbReference type="ARBA" id="ARBA00022490"/>
    </source>
</evidence>
<gene>
    <name evidence="16" type="primary">LOC116298064</name>
</gene>
<comment type="similarity">
    <text evidence="4">Belongs to the MIEAP family.</text>
</comment>
<dbReference type="AlphaFoldDB" id="A0A6P8IBP7"/>
<feature type="region of interest" description="Disordered" evidence="13">
    <location>
        <begin position="1"/>
        <end position="25"/>
    </location>
</feature>
<keyword evidence="15" id="KW-1185">Reference proteome</keyword>
<dbReference type="InParanoid" id="A0A6P8IBP7"/>